<protein>
    <recommendedName>
        <fullName evidence="1">PDZ domain-containing protein</fullName>
    </recommendedName>
</protein>
<gene>
    <name evidence="2" type="ORF">WISP_55659</name>
</gene>
<evidence type="ECO:0000313" key="3">
    <source>
        <dbReference type="Proteomes" id="UP001145742"/>
    </source>
</evidence>
<feature type="domain" description="PDZ" evidence="1">
    <location>
        <begin position="49"/>
        <end position="103"/>
    </location>
</feature>
<comment type="caution">
    <text evidence="2">The sequence shown here is derived from an EMBL/GenBank/DDBJ whole genome shotgun (WGS) entry which is preliminary data.</text>
</comment>
<sequence length="204" mass="23183">MSLVLWKVFLVQWKVSLVPWKVSLVLWRMFLVLWKVSLVPWKVSLIQWKVEEGGKADSLPSKLQAGDEVVNINEVELSSSRREAISLVKGSYKKLKLVVRRLEKCQKPMGELNLGELNLGELNLGELNLGELPELHSSSKAIHSHPWCPRSVKEKSFECLQRAKGNTTENPKWLENYQILAFTSVAKAWTFLSALHKLQPAGTI</sequence>
<keyword evidence="3" id="KW-1185">Reference proteome</keyword>
<dbReference type="Proteomes" id="UP001145742">
    <property type="component" value="Unassembled WGS sequence"/>
</dbReference>
<dbReference type="PANTHER" id="PTHR15012">
    <property type="entry name" value="APICAL PROTEIN/SHROOM-RELATED"/>
    <property type="match status" value="1"/>
</dbReference>
<evidence type="ECO:0000259" key="1">
    <source>
        <dbReference type="PROSITE" id="PS50106"/>
    </source>
</evidence>
<dbReference type="SUPFAM" id="SSF50156">
    <property type="entry name" value="PDZ domain-like"/>
    <property type="match status" value="1"/>
</dbReference>
<evidence type="ECO:0000313" key="2">
    <source>
        <dbReference type="EMBL" id="KAJ7419109.1"/>
    </source>
</evidence>
<dbReference type="EMBL" id="WHWB01033555">
    <property type="protein sequence ID" value="KAJ7419109.1"/>
    <property type="molecule type" value="Genomic_DNA"/>
</dbReference>
<organism evidence="2 3">
    <name type="scientific">Willisornis vidua</name>
    <name type="common">Xingu scale-backed antbird</name>
    <dbReference type="NCBI Taxonomy" id="1566151"/>
    <lineage>
        <taxon>Eukaryota</taxon>
        <taxon>Metazoa</taxon>
        <taxon>Chordata</taxon>
        <taxon>Craniata</taxon>
        <taxon>Vertebrata</taxon>
        <taxon>Euteleostomi</taxon>
        <taxon>Archelosauria</taxon>
        <taxon>Archosauria</taxon>
        <taxon>Dinosauria</taxon>
        <taxon>Saurischia</taxon>
        <taxon>Theropoda</taxon>
        <taxon>Coelurosauria</taxon>
        <taxon>Aves</taxon>
        <taxon>Neognathae</taxon>
        <taxon>Neoaves</taxon>
        <taxon>Telluraves</taxon>
        <taxon>Australaves</taxon>
        <taxon>Passeriformes</taxon>
        <taxon>Thamnophilidae</taxon>
        <taxon>Willisornis</taxon>
    </lineage>
</organism>
<dbReference type="PROSITE" id="PS50106">
    <property type="entry name" value="PDZ"/>
    <property type="match status" value="1"/>
</dbReference>
<dbReference type="InterPro" id="IPR027685">
    <property type="entry name" value="Shroom_fam"/>
</dbReference>
<dbReference type="Gene3D" id="2.30.42.10">
    <property type="match status" value="1"/>
</dbReference>
<dbReference type="InterPro" id="IPR001478">
    <property type="entry name" value="PDZ"/>
</dbReference>
<name>A0ABQ9DCW2_9PASS</name>
<proteinExistence type="predicted"/>
<dbReference type="InterPro" id="IPR036034">
    <property type="entry name" value="PDZ_sf"/>
</dbReference>
<reference evidence="2" key="1">
    <citation type="submission" date="2019-10" db="EMBL/GenBank/DDBJ databases">
        <authorList>
            <person name="Soares A.E.R."/>
            <person name="Aleixo A."/>
            <person name="Schneider P."/>
            <person name="Miyaki C.Y."/>
            <person name="Schneider M.P."/>
            <person name="Mello C."/>
            <person name="Vasconcelos A.T.R."/>
        </authorList>
    </citation>
    <scope>NUCLEOTIDE SEQUENCE</scope>
    <source>
        <tissue evidence="2">Muscle</tissue>
    </source>
</reference>
<accession>A0ABQ9DCW2</accession>
<dbReference type="PANTHER" id="PTHR15012:SF33">
    <property type="entry name" value="PROTEIN SHROOM3"/>
    <property type="match status" value="1"/>
</dbReference>